<accession>A0A318SJ50</accession>
<keyword evidence="2" id="KW-1185">Reference proteome</keyword>
<dbReference type="Proteomes" id="UP000247540">
    <property type="component" value="Unassembled WGS sequence"/>
</dbReference>
<comment type="caution">
    <text evidence="1">The sequence shown here is derived from an EMBL/GenBank/DDBJ whole genome shotgun (WGS) entry which is preliminary data.</text>
</comment>
<dbReference type="Gene3D" id="1.10.10.690">
    <property type="entry name" value="YidB-like"/>
    <property type="match status" value="1"/>
</dbReference>
<dbReference type="InterPro" id="IPR045372">
    <property type="entry name" value="YidB"/>
</dbReference>
<dbReference type="EMBL" id="QJTC01000007">
    <property type="protein sequence ID" value="PYE78418.1"/>
    <property type="molecule type" value="Genomic_DNA"/>
</dbReference>
<sequence length="145" mass="14289">MGLLDSVVGSVMGHAAGAPGAGLGPLASVLGPMLASTNNPLGGLPGLLHRFEQGGLGHLAASWVGNGPNLPVSGAQVHDALGGDLLAGLATRLGMDPAQLQTQLAQWLPVLVDKLTPQGGVPVDGTASGISQDLLASLGSLLQKK</sequence>
<proteinExistence type="predicted"/>
<evidence type="ECO:0000313" key="2">
    <source>
        <dbReference type="Proteomes" id="UP000247540"/>
    </source>
</evidence>
<organism evidence="1 2">
    <name type="scientific">Xylophilus ampelinus</name>
    <dbReference type="NCBI Taxonomy" id="54067"/>
    <lineage>
        <taxon>Bacteria</taxon>
        <taxon>Pseudomonadati</taxon>
        <taxon>Pseudomonadota</taxon>
        <taxon>Betaproteobacteria</taxon>
        <taxon>Burkholderiales</taxon>
        <taxon>Xylophilus</taxon>
    </lineage>
</organism>
<protein>
    <submittedName>
        <fullName evidence="1">Uncharacterized protein YidB (DUF937 family)</fullName>
    </submittedName>
</protein>
<evidence type="ECO:0000313" key="1">
    <source>
        <dbReference type="EMBL" id="PYE78418.1"/>
    </source>
</evidence>
<name>A0A318SJ50_9BURK</name>
<dbReference type="SUPFAM" id="SSF140804">
    <property type="entry name" value="YidB-like"/>
    <property type="match status" value="1"/>
</dbReference>
<gene>
    <name evidence="1" type="ORF">DFQ15_10768</name>
</gene>
<dbReference type="OrthoDB" id="9795283at2"/>
<dbReference type="Pfam" id="PF20159">
    <property type="entry name" value="YidB"/>
    <property type="match status" value="1"/>
</dbReference>
<reference evidence="1 2" key="1">
    <citation type="submission" date="2018-06" db="EMBL/GenBank/DDBJ databases">
        <title>Genomic Encyclopedia of Type Strains, Phase III (KMG-III): the genomes of soil and plant-associated and newly described type strains.</title>
        <authorList>
            <person name="Whitman W."/>
        </authorList>
    </citation>
    <scope>NUCLEOTIDE SEQUENCE [LARGE SCALE GENOMIC DNA]</scope>
    <source>
        <strain evidence="1 2">CECT 7646</strain>
    </source>
</reference>
<dbReference type="InterPro" id="IPR027405">
    <property type="entry name" value="YidB-like"/>
</dbReference>
<dbReference type="AlphaFoldDB" id="A0A318SJ50"/>